<dbReference type="Proteomes" id="UP000557872">
    <property type="component" value="Unassembled WGS sequence"/>
</dbReference>
<dbReference type="AlphaFoldDB" id="A0A851GL06"/>
<comment type="caution">
    <text evidence="3">The sequence shown here is derived from an EMBL/GenBank/DDBJ whole genome shotgun (WGS) entry which is preliminary data.</text>
</comment>
<reference evidence="3 4" key="1">
    <citation type="submission" date="2020-07" db="EMBL/GenBank/DDBJ databases">
        <title>Roseicoccus Jingziensis gen. nov., sp. nov., isolated from coastal seawater.</title>
        <authorList>
            <person name="Feng X."/>
        </authorList>
    </citation>
    <scope>NUCLEOTIDE SEQUENCE [LARGE SCALE GENOMIC DNA]</scope>
    <source>
        <strain evidence="3 4">N1E253</strain>
    </source>
</reference>
<dbReference type="InterPro" id="IPR013424">
    <property type="entry name" value="Ice-binding_C"/>
</dbReference>
<keyword evidence="4" id="KW-1185">Reference proteome</keyword>
<evidence type="ECO:0000259" key="2">
    <source>
        <dbReference type="Pfam" id="PF07589"/>
    </source>
</evidence>
<feature type="signal peptide" evidence="1">
    <location>
        <begin position="1"/>
        <end position="22"/>
    </location>
</feature>
<organism evidence="3 4">
    <name type="scientific">Oceaniferula marina</name>
    <dbReference type="NCBI Taxonomy" id="2748318"/>
    <lineage>
        <taxon>Bacteria</taxon>
        <taxon>Pseudomonadati</taxon>
        <taxon>Verrucomicrobiota</taxon>
        <taxon>Verrucomicrobiia</taxon>
        <taxon>Verrucomicrobiales</taxon>
        <taxon>Verrucomicrobiaceae</taxon>
        <taxon>Oceaniferula</taxon>
    </lineage>
</organism>
<protein>
    <submittedName>
        <fullName evidence="3">PEP-CTERM sorting domain-containing protein</fullName>
    </submittedName>
</protein>
<keyword evidence="1" id="KW-0732">Signal</keyword>
<dbReference type="EMBL" id="JACBAZ010000003">
    <property type="protein sequence ID" value="NWK55855.1"/>
    <property type="molecule type" value="Genomic_DNA"/>
</dbReference>
<accession>A0A851GL06</accession>
<proteinExistence type="predicted"/>
<evidence type="ECO:0000256" key="1">
    <source>
        <dbReference type="SAM" id="SignalP"/>
    </source>
</evidence>
<evidence type="ECO:0000313" key="4">
    <source>
        <dbReference type="Proteomes" id="UP000557872"/>
    </source>
</evidence>
<evidence type="ECO:0000313" key="3">
    <source>
        <dbReference type="EMBL" id="NWK55855.1"/>
    </source>
</evidence>
<feature type="chain" id="PRO_5032511961" evidence="1">
    <location>
        <begin position="23"/>
        <end position="228"/>
    </location>
</feature>
<dbReference type="NCBIfam" id="TIGR02595">
    <property type="entry name" value="PEP_CTERM"/>
    <property type="match status" value="1"/>
</dbReference>
<feature type="domain" description="Ice-binding protein C-terminal" evidence="2">
    <location>
        <begin position="205"/>
        <end position="227"/>
    </location>
</feature>
<sequence>MKSTHTLCLSIMGLTIASTVTAATMSFSPSVTSNTDVDWVSGTSPTKTVQKFFTGDGGESLSLKIDFSAGGDSSGLRADGSGDARGWQPDGGGGASAYRWINGEIAYWTISVLDRDNGDADVTSSYNVLLTSMEATNRLEVPDNATIVLTNGKSEQRSMQALAGTGAQVHNFTGFDAKSMTFEMTNNPTHVQYFRLDTMAFEVTSIPEPSSSALLGLGCLTLLLRRKK</sequence>
<name>A0A851GL06_9BACT</name>
<dbReference type="RefSeq" id="WP_178932392.1">
    <property type="nucleotide sequence ID" value="NZ_JACBAZ010000003.1"/>
</dbReference>
<dbReference type="Pfam" id="PF07589">
    <property type="entry name" value="PEP-CTERM"/>
    <property type="match status" value="1"/>
</dbReference>
<gene>
    <name evidence="3" type="ORF">HW115_09550</name>
</gene>